<evidence type="ECO:0000256" key="4">
    <source>
        <dbReference type="ARBA" id="ARBA00023136"/>
    </source>
</evidence>
<keyword evidence="2 6" id="KW-0812">Transmembrane</keyword>
<organism evidence="8 9">
    <name type="scientific">Candidatus Afipia apatlaquensis</name>
    <dbReference type="NCBI Taxonomy" id="2712852"/>
    <lineage>
        <taxon>Bacteria</taxon>
        <taxon>Pseudomonadati</taxon>
        <taxon>Pseudomonadota</taxon>
        <taxon>Alphaproteobacteria</taxon>
        <taxon>Hyphomicrobiales</taxon>
        <taxon>Nitrobacteraceae</taxon>
        <taxon>Afipia</taxon>
    </lineage>
</organism>
<keyword evidence="5" id="KW-0175">Coiled coil</keyword>
<evidence type="ECO:0000313" key="8">
    <source>
        <dbReference type="EMBL" id="NGX95359.1"/>
    </source>
</evidence>
<evidence type="ECO:0000256" key="3">
    <source>
        <dbReference type="ARBA" id="ARBA00022989"/>
    </source>
</evidence>
<comment type="caution">
    <text evidence="8">The sequence shown here is derived from an EMBL/GenBank/DDBJ whole genome shotgun (WGS) entry which is preliminary data.</text>
</comment>
<keyword evidence="1" id="KW-1003">Cell membrane</keyword>
<keyword evidence="4 6" id="KW-0472">Membrane</keyword>
<dbReference type="InterPro" id="IPR010445">
    <property type="entry name" value="LapA_dom"/>
</dbReference>
<evidence type="ECO:0000256" key="5">
    <source>
        <dbReference type="SAM" id="Coils"/>
    </source>
</evidence>
<gene>
    <name evidence="8" type="ORF">G4V63_09060</name>
</gene>
<evidence type="ECO:0000256" key="2">
    <source>
        <dbReference type="ARBA" id="ARBA00022692"/>
    </source>
</evidence>
<sequence>MLRKIFNALVILPLAILFVVFAVANRHVVTLSFDPFNSSDPALGVSLPLFVVIIAVAIFGVIAGGVATWFGQHRWRRAARQHEADARHARAELAEMRERLLASSRNGESQVPVGASPGLTPSYLVIGRDKQGAAL</sequence>
<feature type="transmembrane region" description="Helical" evidence="6">
    <location>
        <begin position="50"/>
        <end position="70"/>
    </location>
</feature>
<evidence type="ECO:0000256" key="6">
    <source>
        <dbReference type="SAM" id="Phobius"/>
    </source>
</evidence>
<name>A0A7C9REM5_9BRAD</name>
<evidence type="ECO:0000259" key="7">
    <source>
        <dbReference type="Pfam" id="PF06305"/>
    </source>
</evidence>
<dbReference type="Pfam" id="PF06305">
    <property type="entry name" value="LapA_dom"/>
    <property type="match status" value="1"/>
</dbReference>
<dbReference type="EMBL" id="JAAMRR010000473">
    <property type="protein sequence ID" value="NGX95359.1"/>
    <property type="molecule type" value="Genomic_DNA"/>
</dbReference>
<evidence type="ECO:0000313" key="9">
    <source>
        <dbReference type="Proteomes" id="UP000480266"/>
    </source>
</evidence>
<dbReference type="GO" id="GO:0005886">
    <property type="term" value="C:plasma membrane"/>
    <property type="evidence" value="ECO:0007669"/>
    <property type="project" value="InterPro"/>
</dbReference>
<reference evidence="8" key="1">
    <citation type="submission" date="2020-02" db="EMBL/GenBank/DDBJ databases">
        <title>Draft genome sequence of Candidatus Afipia apatlaquensis IBT-C3, a potential strain for decolorization of textile dyes.</title>
        <authorList>
            <person name="Sanchez-Reyes A."/>
            <person name="Breton-Deval L."/>
            <person name="Mangelson H."/>
            <person name="Sanchez-Flores A."/>
        </authorList>
    </citation>
    <scope>NUCLEOTIDE SEQUENCE [LARGE SCALE GENOMIC DNA]</scope>
    <source>
        <strain evidence="8">IBT-C3</strain>
    </source>
</reference>
<protein>
    <submittedName>
        <fullName evidence="8">LapA family protein</fullName>
    </submittedName>
</protein>
<proteinExistence type="predicted"/>
<evidence type="ECO:0000256" key="1">
    <source>
        <dbReference type="ARBA" id="ARBA00022475"/>
    </source>
</evidence>
<feature type="domain" description="Lipopolysaccharide assembly protein A" evidence="7">
    <location>
        <begin position="45"/>
        <end position="93"/>
    </location>
</feature>
<dbReference type="AlphaFoldDB" id="A0A7C9REM5"/>
<keyword evidence="9" id="KW-1185">Reference proteome</keyword>
<feature type="coiled-coil region" evidence="5">
    <location>
        <begin position="79"/>
        <end position="106"/>
    </location>
</feature>
<keyword evidence="3 6" id="KW-1133">Transmembrane helix</keyword>
<accession>A0A7C9REM5</accession>
<dbReference type="Proteomes" id="UP000480266">
    <property type="component" value="Unassembled WGS sequence"/>
</dbReference>